<sequence>MQQRPWPKRLLLLLLFMAPGFLRAQYIGPPAVLALLGEWHVGLTQVPSDLKGVATDGPRRALGVSFPFRIVPAWQLRVRYDDGLFSGSQSFTSGPANATATTSVKQRQASLDAVYSPGGDRWTMHRPYLYAGAGLGIMQTWHERTLMGYVAMPGLPPATQEQTWSPVGRLFLGVQVFRSVALEAQFQSSTHRFEGVRYTDACATLGLRVWPAVLFARDASARPD</sequence>
<evidence type="ECO:0008006" key="3">
    <source>
        <dbReference type="Google" id="ProtNLM"/>
    </source>
</evidence>
<organism evidence="1 2">
    <name type="scientific">Candidatus Geothrix skivensis</name>
    <dbReference type="NCBI Taxonomy" id="2954439"/>
    <lineage>
        <taxon>Bacteria</taxon>
        <taxon>Pseudomonadati</taxon>
        <taxon>Acidobacteriota</taxon>
        <taxon>Holophagae</taxon>
        <taxon>Holophagales</taxon>
        <taxon>Holophagaceae</taxon>
        <taxon>Geothrix</taxon>
    </lineage>
</organism>
<protein>
    <recommendedName>
        <fullName evidence="3">Outer membrane protein beta-barrel domain-containing protein</fullName>
    </recommendedName>
</protein>
<proteinExistence type="predicted"/>
<gene>
    <name evidence="1" type="ORF">IPP58_03370</name>
</gene>
<name>A0A9D7XHC1_9BACT</name>
<evidence type="ECO:0000313" key="2">
    <source>
        <dbReference type="Proteomes" id="UP000886657"/>
    </source>
</evidence>
<accession>A0A9D7XHC1</accession>
<dbReference type="Proteomes" id="UP000886657">
    <property type="component" value="Unassembled WGS sequence"/>
</dbReference>
<evidence type="ECO:0000313" key="1">
    <source>
        <dbReference type="EMBL" id="MBK9795528.1"/>
    </source>
</evidence>
<dbReference type="AlphaFoldDB" id="A0A9D7XHC1"/>
<dbReference type="EMBL" id="JADKIO010000005">
    <property type="protein sequence ID" value="MBK9795528.1"/>
    <property type="molecule type" value="Genomic_DNA"/>
</dbReference>
<comment type="caution">
    <text evidence="1">The sequence shown here is derived from an EMBL/GenBank/DDBJ whole genome shotgun (WGS) entry which is preliminary data.</text>
</comment>
<reference evidence="1" key="1">
    <citation type="submission" date="2020-10" db="EMBL/GenBank/DDBJ databases">
        <title>Connecting structure to function with the recovery of over 1000 high-quality activated sludge metagenome-assembled genomes encoding full-length rRNA genes using long-read sequencing.</title>
        <authorList>
            <person name="Singleton C.M."/>
            <person name="Petriglieri F."/>
            <person name="Kristensen J.M."/>
            <person name="Kirkegaard R.H."/>
            <person name="Michaelsen T.Y."/>
            <person name="Andersen M.H."/>
            <person name="Karst S.M."/>
            <person name="Dueholm M.S."/>
            <person name="Nielsen P.H."/>
            <person name="Albertsen M."/>
        </authorList>
    </citation>
    <scope>NUCLEOTIDE SEQUENCE</scope>
    <source>
        <strain evidence="1">Skiv_18-Q3-R9-52_MAXAC.067</strain>
    </source>
</reference>